<dbReference type="AlphaFoldDB" id="A0AAV4H0S6"/>
<evidence type="ECO:0000313" key="3">
    <source>
        <dbReference type="Proteomes" id="UP000762676"/>
    </source>
</evidence>
<protein>
    <submittedName>
        <fullName evidence="2">Uncharacterized protein</fullName>
    </submittedName>
</protein>
<feature type="region of interest" description="Disordered" evidence="1">
    <location>
        <begin position="37"/>
        <end position="63"/>
    </location>
</feature>
<sequence>MKTQGWNVHRTLCTHYIKFVGLVWGEAGRSRRIISELPQSAPVQPNYPSPPVPHYPAPLTPHKLSPGQWTQAGELALHALS</sequence>
<dbReference type="EMBL" id="BMAT01005321">
    <property type="protein sequence ID" value="GFR90961.1"/>
    <property type="molecule type" value="Genomic_DNA"/>
</dbReference>
<name>A0AAV4H0S6_9GAST</name>
<evidence type="ECO:0000313" key="2">
    <source>
        <dbReference type="EMBL" id="GFR90961.1"/>
    </source>
</evidence>
<feature type="compositionally biased region" description="Pro residues" evidence="1">
    <location>
        <begin position="45"/>
        <end position="59"/>
    </location>
</feature>
<comment type="caution">
    <text evidence="2">The sequence shown here is derived from an EMBL/GenBank/DDBJ whole genome shotgun (WGS) entry which is preliminary data.</text>
</comment>
<gene>
    <name evidence="2" type="ORF">ElyMa_002580200</name>
</gene>
<organism evidence="2 3">
    <name type="scientific">Elysia marginata</name>
    <dbReference type="NCBI Taxonomy" id="1093978"/>
    <lineage>
        <taxon>Eukaryota</taxon>
        <taxon>Metazoa</taxon>
        <taxon>Spiralia</taxon>
        <taxon>Lophotrochozoa</taxon>
        <taxon>Mollusca</taxon>
        <taxon>Gastropoda</taxon>
        <taxon>Heterobranchia</taxon>
        <taxon>Euthyneura</taxon>
        <taxon>Panpulmonata</taxon>
        <taxon>Sacoglossa</taxon>
        <taxon>Placobranchoidea</taxon>
        <taxon>Plakobranchidae</taxon>
        <taxon>Elysia</taxon>
    </lineage>
</organism>
<proteinExistence type="predicted"/>
<accession>A0AAV4H0S6</accession>
<dbReference type="Proteomes" id="UP000762676">
    <property type="component" value="Unassembled WGS sequence"/>
</dbReference>
<keyword evidence="3" id="KW-1185">Reference proteome</keyword>
<reference evidence="2 3" key="1">
    <citation type="journal article" date="2021" name="Elife">
        <title>Chloroplast acquisition without the gene transfer in kleptoplastic sea slugs, Plakobranchus ocellatus.</title>
        <authorList>
            <person name="Maeda T."/>
            <person name="Takahashi S."/>
            <person name="Yoshida T."/>
            <person name="Shimamura S."/>
            <person name="Takaki Y."/>
            <person name="Nagai Y."/>
            <person name="Toyoda A."/>
            <person name="Suzuki Y."/>
            <person name="Arimoto A."/>
            <person name="Ishii H."/>
            <person name="Satoh N."/>
            <person name="Nishiyama T."/>
            <person name="Hasebe M."/>
            <person name="Maruyama T."/>
            <person name="Minagawa J."/>
            <person name="Obokata J."/>
            <person name="Shigenobu S."/>
        </authorList>
    </citation>
    <scope>NUCLEOTIDE SEQUENCE [LARGE SCALE GENOMIC DNA]</scope>
</reference>
<evidence type="ECO:0000256" key="1">
    <source>
        <dbReference type="SAM" id="MobiDB-lite"/>
    </source>
</evidence>